<dbReference type="Proteomes" id="UP000191056">
    <property type="component" value="Unassembled WGS sequence"/>
</dbReference>
<evidence type="ECO:0000313" key="1">
    <source>
        <dbReference type="EMBL" id="OPJ54648.1"/>
    </source>
</evidence>
<dbReference type="AlphaFoldDB" id="A0A1V4I3T6"/>
<dbReference type="OrthoDB" id="5540960at2"/>
<gene>
    <name evidence="1" type="ORF">CLCHR_48000</name>
</gene>
<proteinExistence type="predicted"/>
<accession>A0A1V4I3T6</accession>
<dbReference type="EMBL" id="MZGT01000147">
    <property type="protein sequence ID" value="OPJ54648.1"/>
    <property type="molecule type" value="Genomic_DNA"/>
</dbReference>
<comment type="caution">
    <text evidence="1">The sequence shown here is derived from an EMBL/GenBank/DDBJ whole genome shotgun (WGS) entry which is preliminary data.</text>
</comment>
<sequence length="92" mass="10949">MNEKMHEWSIVDDIVAFYLYKYSTKEINYSYNEISNKLGMSKGSLRMRKAMYSYLDKNVGLSKLTNQTIQVYECLKDLDSREFREIIEELLA</sequence>
<protein>
    <submittedName>
        <fullName evidence="1">Uncharacterized protein</fullName>
    </submittedName>
</protein>
<organism evidence="1 2">
    <name type="scientific">Clostridium chromiireducens</name>
    <dbReference type="NCBI Taxonomy" id="225345"/>
    <lineage>
        <taxon>Bacteria</taxon>
        <taxon>Bacillati</taxon>
        <taxon>Bacillota</taxon>
        <taxon>Clostridia</taxon>
        <taxon>Eubacteriales</taxon>
        <taxon>Clostridiaceae</taxon>
        <taxon>Clostridium</taxon>
    </lineage>
</organism>
<reference evidence="1 2" key="1">
    <citation type="submission" date="2017-03" db="EMBL/GenBank/DDBJ databases">
        <title>Genome sequence of Clostridium chromiireducens DSM 23318.</title>
        <authorList>
            <person name="Poehlein A."/>
            <person name="Daniel R."/>
        </authorList>
    </citation>
    <scope>NUCLEOTIDE SEQUENCE [LARGE SCALE GENOMIC DNA]</scope>
    <source>
        <strain evidence="1 2">DSM 23318</strain>
    </source>
</reference>
<name>A0A1V4I3T6_9CLOT</name>
<dbReference type="RefSeq" id="WP_079442432.1">
    <property type="nucleotide sequence ID" value="NZ_MZGT01000147.1"/>
</dbReference>
<evidence type="ECO:0000313" key="2">
    <source>
        <dbReference type="Proteomes" id="UP000191056"/>
    </source>
</evidence>
<keyword evidence="2" id="KW-1185">Reference proteome</keyword>